<proteinExistence type="predicted"/>
<evidence type="ECO:0000259" key="2">
    <source>
        <dbReference type="Pfam" id="PF14501"/>
    </source>
</evidence>
<dbReference type="InterPro" id="IPR032834">
    <property type="entry name" value="NatK-like_C"/>
</dbReference>
<comment type="caution">
    <text evidence="3">The sequence shown here is derived from an EMBL/GenBank/DDBJ whole genome shotgun (WGS) entry which is preliminary data.</text>
</comment>
<keyword evidence="3" id="KW-0808">Transferase</keyword>
<feature type="transmembrane region" description="Helical" evidence="1">
    <location>
        <begin position="163"/>
        <end position="182"/>
    </location>
</feature>
<evidence type="ECO:0000313" key="4">
    <source>
        <dbReference type="Proteomes" id="UP000034407"/>
    </source>
</evidence>
<name>A0A0M3DDS3_9FIRM</name>
<keyword evidence="3" id="KW-0418">Kinase</keyword>
<dbReference type="PANTHER" id="PTHR40448">
    <property type="entry name" value="TWO-COMPONENT SENSOR HISTIDINE KINASE"/>
    <property type="match status" value="1"/>
</dbReference>
<dbReference type="Pfam" id="PF14501">
    <property type="entry name" value="HATPase_c_5"/>
    <property type="match status" value="1"/>
</dbReference>
<dbReference type="Proteomes" id="UP000034407">
    <property type="component" value="Unassembled WGS sequence"/>
</dbReference>
<feature type="domain" description="Sensor histidine kinase NatK-like C-terminal" evidence="2">
    <location>
        <begin position="333"/>
        <end position="435"/>
    </location>
</feature>
<dbReference type="InterPro" id="IPR036890">
    <property type="entry name" value="HATPase_C_sf"/>
</dbReference>
<dbReference type="PANTHER" id="PTHR40448:SF1">
    <property type="entry name" value="TWO-COMPONENT SENSOR HISTIDINE KINASE"/>
    <property type="match status" value="1"/>
</dbReference>
<dbReference type="OrthoDB" id="1749546at2"/>
<feature type="transmembrane region" description="Helical" evidence="1">
    <location>
        <begin position="12"/>
        <end position="33"/>
    </location>
</feature>
<accession>A0A0M3DDS3</accession>
<keyword evidence="1" id="KW-0472">Membrane</keyword>
<feature type="transmembrane region" description="Helical" evidence="1">
    <location>
        <begin position="194"/>
        <end position="216"/>
    </location>
</feature>
<dbReference type="CDD" id="cd16935">
    <property type="entry name" value="HATPase_AgrC-ComD-like"/>
    <property type="match status" value="1"/>
</dbReference>
<dbReference type="EMBL" id="LBBT01000278">
    <property type="protein sequence ID" value="KKY00433.1"/>
    <property type="molecule type" value="Genomic_DNA"/>
</dbReference>
<dbReference type="AlphaFoldDB" id="A0A0M3DDS3"/>
<dbReference type="PATRIC" id="fig|1629550.3.peg.2294"/>
<evidence type="ECO:0000313" key="3">
    <source>
        <dbReference type="EMBL" id="KKY00433.1"/>
    </source>
</evidence>
<feature type="transmembrane region" description="Helical" evidence="1">
    <location>
        <begin position="42"/>
        <end position="59"/>
    </location>
</feature>
<feature type="transmembrane region" description="Helical" evidence="1">
    <location>
        <begin position="129"/>
        <end position="151"/>
    </location>
</feature>
<sequence length="438" mass="50668">MLNKVGIDTRDIFKISIVFMNFIIFFCTLDVVSIRKISNTKLFQYIGILICILVVISVSNIFRSFRILLYIIIGIIYYNLVYDEFLVKCVIVTILFWISAMVVETASVGAIAAINNIPDINYLINQKKYVIQAIILSKVLLLIEFVLLRYFKLALEFKPKDMALIGLSISYNILSLLLVFGYNFLNRILIKLNIVFLILITMLLMLSTISLLVVIARIRRSDRLKLETELINERTQMNYKNYENIYEVHSSLSHVYHDLKNHMMCIKNYNSKEDIIKYIDNLSFEIRMFDSISHTGNETLDIILSQKIHECNKYNIKFESNINFSKLGFISNIDVCSIFGNALDNSIEACKLIDCGIDKKIEVKVTYIKQFCIIKIINTKQNKINLTKKGIQTSKYNKYEHGIGLASIKRTVDKYDGEVAVNFSETEFILKIMIPIRS</sequence>
<dbReference type="RefSeq" id="WP_046823833.1">
    <property type="nucleotide sequence ID" value="NZ_LBBT01000278.1"/>
</dbReference>
<dbReference type="GO" id="GO:0016301">
    <property type="term" value="F:kinase activity"/>
    <property type="evidence" value="ECO:0007669"/>
    <property type="project" value="UniProtKB-KW"/>
</dbReference>
<feature type="transmembrane region" description="Helical" evidence="1">
    <location>
        <begin position="94"/>
        <end position="117"/>
    </location>
</feature>
<dbReference type="Gene3D" id="3.30.565.10">
    <property type="entry name" value="Histidine kinase-like ATPase, C-terminal domain"/>
    <property type="match status" value="1"/>
</dbReference>
<protein>
    <submittedName>
        <fullName evidence="3">Histidine kinase</fullName>
    </submittedName>
</protein>
<reference evidence="3 4" key="1">
    <citation type="submission" date="2015-04" db="EMBL/GenBank/DDBJ databases">
        <title>Microcin producing Clostridium sp. JC272T.</title>
        <authorList>
            <person name="Jyothsna T."/>
            <person name="Sasikala C."/>
            <person name="Ramana C."/>
        </authorList>
    </citation>
    <scope>NUCLEOTIDE SEQUENCE [LARGE SCALE GENOMIC DNA]</scope>
    <source>
        <strain evidence="3 4">JC272</strain>
    </source>
</reference>
<keyword evidence="4" id="KW-1185">Reference proteome</keyword>
<keyword evidence="1" id="KW-0812">Transmembrane</keyword>
<gene>
    <name evidence="3" type="ORF">VN21_14150</name>
</gene>
<organism evidence="3 4">
    <name type="scientific">Paraclostridium benzoelyticum</name>
    <dbReference type="NCBI Taxonomy" id="1629550"/>
    <lineage>
        <taxon>Bacteria</taxon>
        <taxon>Bacillati</taxon>
        <taxon>Bacillota</taxon>
        <taxon>Clostridia</taxon>
        <taxon>Peptostreptococcales</taxon>
        <taxon>Peptostreptococcaceae</taxon>
        <taxon>Paraclostridium</taxon>
    </lineage>
</organism>
<dbReference type="SUPFAM" id="SSF55874">
    <property type="entry name" value="ATPase domain of HSP90 chaperone/DNA topoisomerase II/histidine kinase"/>
    <property type="match status" value="1"/>
</dbReference>
<dbReference type="GO" id="GO:0042802">
    <property type="term" value="F:identical protein binding"/>
    <property type="evidence" value="ECO:0007669"/>
    <property type="project" value="TreeGrafter"/>
</dbReference>
<evidence type="ECO:0000256" key="1">
    <source>
        <dbReference type="SAM" id="Phobius"/>
    </source>
</evidence>
<keyword evidence="1" id="KW-1133">Transmembrane helix</keyword>
<feature type="transmembrane region" description="Helical" evidence="1">
    <location>
        <begin position="65"/>
        <end position="82"/>
    </location>
</feature>